<accession>A0ABT0P402</accession>
<organism evidence="2 3">
    <name type="scientific">Streptomyces lavenduligriseus</name>
    <dbReference type="NCBI Taxonomy" id="67315"/>
    <lineage>
        <taxon>Bacteria</taxon>
        <taxon>Bacillati</taxon>
        <taxon>Actinomycetota</taxon>
        <taxon>Actinomycetes</taxon>
        <taxon>Kitasatosporales</taxon>
        <taxon>Streptomycetaceae</taxon>
        <taxon>Streptomyces</taxon>
    </lineage>
</organism>
<name>A0ABT0P402_9ACTN</name>
<evidence type="ECO:0000313" key="3">
    <source>
        <dbReference type="Proteomes" id="UP001202052"/>
    </source>
</evidence>
<reference evidence="2 3" key="1">
    <citation type="submission" date="2022-05" db="EMBL/GenBank/DDBJ databases">
        <title>Genome Resource of Streptomyces lavenduligriseus GA1-1, a Strain with Broad-Spectrum Antifungal Activity against Phytopathogenic Fungi.</title>
        <authorList>
            <person name="Qi D."/>
        </authorList>
    </citation>
    <scope>NUCLEOTIDE SEQUENCE [LARGE SCALE GENOMIC DNA]</scope>
    <source>
        <strain evidence="2 3">GA1-1</strain>
    </source>
</reference>
<gene>
    <name evidence="2" type="ORF">M4438_32365</name>
</gene>
<dbReference type="RefSeq" id="WP_249492845.1">
    <property type="nucleotide sequence ID" value="NZ_JAMCCK010000057.1"/>
</dbReference>
<proteinExistence type="predicted"/>
<protein>
    <submittedName>
        <fullName evidence="2">Uncharacterized protein</fullName>
    </submittedName>
</protein>
<evidence type="ECO:0000256" key="1">
    <source>
        <dbReference type="SAM" id="MobiDB-lite"/>
    </source>
</evidence>
<dbReference type="EMBL" id="JAMCCK010000057">
    <property type="protein sequence ID" value="MCL3998146.1"/>
    <property type="molecule type" value="Genomic_DNA"/>
</dbReference>
<keyword evidence="3" id="KW-1185">Reference proteome</keyword>
<sequence>MKLRTTTVVQGRAHDVMRHQQAAMPEQLLAPESADPKTIDQEPEAGCRKRST</sequence>
<dbReference type="Proteomes" id="UP001202052">
    <property type="component" value="Unassembled WGS sequence"/>
</dbReference>
<feature type="region of interest" description="Disordered" evidence="1">
    <location>
        <begin position="1"/>
        <end position="52"/>
    </location>
</feature>
<comment type="caution">
    <text evidence="2">The sequence shown here is derived from an EMBL/GenBank/DDBJ whole genome shotgun (WGS) entry which is preliminary data.</text>
</comment>
<evidence type="ECO:0000313" key="2">
    <source>
        <dbReference type="EMBL" id="MCL3998146.1"/>
    </source>
</evidence>